<dbReference type="EMBL" id="CP008874">
    <property type="protein sequence ID" value="AKH97456.1"/>
    <property type="molecule type" value="Genomic_DNA"/>
</dbReference>
<dbReference type="KEGG" id="hsu:HLASF_0966"/>
<accession>A0A0F7P8G6</accession>
<dbReference type="PATRIC" id="fig|1604004.4.peg.1012"/>
<dbReference type="AlphaFoldDB" id="A0A0F7P8G6"/>
<dbReference type="OrthoDB" id="205900at2157"/>
<proteinExistence type="predicted"/>
<sequence length="191" mass="21427">MSTLTDVLAVPASVEQSRVYRSIQSLSDALHRAAETTRLKTIGRSLSHYTQESWLYRWLTKEPEPDVIVIDLRDTWTVAPFIAILDWLIELLAVAYQDSRLEHVIAAVHRRLYRSPVRFLSVLLMAVFLPILVYKAVQTAVSTTTVVLLVVTVGSGVGTLVDLSWPELRETRLVQLAIAALEPPEPPERDG</sequence>
<dbReference type="Proteomes" id="UP000069906">
    <property type="component" value="Chromosome"/>
</dbReference>
<dbReference type="KEGG" id="hsf:HLASA_0955"/>
<dbReference type="RefSeq" id="WP_050048212.1">
    <property type="nucleotide sequence ID" value="NZ_CP008874.1"/>
</dbReference>
<reference evidence="3 4" key="3">
    <citation type="journal article" date="2016" name="Stand. Genomic Sci.">
        <title>Complete genome sequence of 'Halanaeroarchaeum sulfurireducens' M27-SA2, a sulfur-reducing and acetate-oxidizing haloarchaeon from the deep-sea hypersaline anoxic lake Medee.</title>
        <authorList>
            <person name="Messina E."/>
            <person name="Sorokin D.Y."/>
            <person name="Kublanov I.V."/>
            <person name="Toshchakov S."/>
            <person name="Lopatina A."/>
            <person name="Arcadi E."/>
            <person name="Smedile F."/>
            <person name="La Spada G."/>
            <person name="La Cono V."/>
            <person name="Yakimov M.M."/>
        </authorList>
    </citation>
    <scope>NUCLEOTIDE SEQUENCE [LARGE SCALE GENOMIC DNA]</scope>
    <source>
        <strain evidence="3 4">M27-SA2</strain>
    </source>
</reference>
<evidence type="ECO:0000313" key="2">
    <source>
        <dbReference type="EMBL" id="AKH97456.1"/>
    </source>
</evidence>
<dbReference type="EMBL" id="CP011564">
    <property type="protein sequence ID" value="ALG81852.1"/>
    <property type="molecule type" value="Genomic_DNA"/>
</dbReference>
<dbReference type="HOGENOM" id="CLU_108337_0_0_2"/>
<keyword evidence="1" id="KW-0472">Membrane</keyword>
<evidence type="ECO:0000313" key="4">
    <source>
        <dbReference type="Proteomes" id="UP000060390"/>
    </source>
</evidence>
<feature type="transmembrane region" description="Helical" evidence="1">
    <location>
        <begin position="117"/>
        <end position="134"/>
    </location>
</feature>
<keyword evidence="5" id="KW-1185">Reference proteome</keyword>
<gene>
    <name evidence="3" type="ORF">HLASA_0955</name>
    <name evidence="2" type="ORF">HLASF_0966</name>
</gene>
<name>A0A0F7P8G6_9EURY</name>
<evidence type="ECO:0000313" key="5">
    <source>
        <dbReference type="Proteomes" id="UP000069906"/>
    </source>
</evidence>
<protein>
    <submittedName>
        <fullName evidence="2">Uncharacterized protein</fullName>
    </submittedName>
</protein>
<organism evidence="2 5">
    <name type="scientific">Halanaeroarchaeum sulfurireducens</name>
    <dbReference type="NCBI Taxonomy" id="1604004"/>
    <lineage>
        <taxon>Archaea</taxon>
        <taxon>Methanobacteriati</taxon>
        <taxon>Methanobacteriota</taxon>
        <taxon>Stenosarchaea group</taxon>
        <taxon>Halobacteria</taxon>
        <taxon>Halobacteriales</taxon>
        <taxon>Halobacteriaceae</taxon>
        <taxon>Halanaeroarchaeum</taxon>
    </lineage>
</organism>
<evidence type="ECO:0000256" key="1">
    <source>
        <dbReference type="SAM" id="Phobius"/>
    </source>
</evidence>
<keyword evidence="1" id="KW-0812">Transmembrane</keyword>
<reference evidence="2 5" key="1">
    <citation type="journal article" date="2015" name="ISME J.">
        <title>Elemental sulfur and acetate can support life of a novel strictly anaerobic haloarchaeon.</title>
        <authorList>
            <person name="Sorokin D.Y."/>
            <person name="Kublanov I.V."/>
            <person name="Gavrilov S.N."/>
            <person name="Rojo D."/>
            <person name="Roman P."/>
            <person name="Golyshin P.N."/>
            <person name="Slepak V.Z."/>
            <person name="Smedile F."/>
            <person name="Ferrer M."/>
            <person name="Messina E."/>
            <person name="La Cono V."/>
            <person name="Yakimov M.M."/>
        </authorList>
    </citation>
    <scope>NUCLEOTIDE SEQUENCE [LARGE SCALE GENOMIC DNA]</scope>
    <source>
        <strain evidence="2 5">HSR2</strain>
    </source>
</reference>
<feature type="transmembrane region" description="Helical" evidence="1">
    <location>
        <begin position="146"/>
        <end position="165"/>
    </location>
</feature>
<dbReference type="GeneID" id="26010311"/>
<reference evidence="4" key="2">
    <citation type="submission" date="2015-05" db="EMBL/GenBank/DDBJ databases">
        <title>Complete genome sequence of Halanaeroarchaeum sulfurireducens type strain M27-SA2, a sulfate-reducer haloarchaeon from marine anoxic lake Medee.</title>
        <authorList>
            <person name="Messina E."/>
            <person name="Kublanov I.V."/>
            <person name="Toshchakov S."/>
            <person name="Arcadi E."/>
            <person name="La Spada G."/>
            <person name="La Cono V."/>
            <person name="Yakimov M.M."/>
        </authorList>
    </citation>
    <scope>NUCLEOTIDE SEQUENCE [LARGE SCALE GENOMIC DNA]</scope>
    <source>
        <strain evidence="4">M27-SA2</strain>
    </source>
</reference>
<evidence type="ECO:0000313" key="3">
    <source>
        <dbReference type="EMBL" id="ALG81852.1"/>
    </source>
</evidence>
<keyword evidence="1" id="KW-1133">Transmembrane helix</keyword>
<dbReference type="Proteomes" id="UP000060390">
    <property type="component" value="Chromosome"/>
</dbReference>
<dbReference type="STRING" id="1604004.HLASA_0955"/>